<proteinExistence type="predicted"/>
<accession>A0A2I0A591</accession>
<dbReference type="EMBL" id="KZ452018">
    <property type="protein sequence ID" value="PKA50706.1"/>
    <property type="molecule type" value="Genomic_DNA"/>
</dbReference>
<keyword evidence="3" id="KW-1185">Reference proteome</keyword>
<gene>
    <name evidence="2" type="ORF">AXF42_Ash017585</name>
</gene>
<dbReference type="AlphaFoldDB" id="A0A2I0A591"/>
<feature type="region of interest" description="Disordered" evidence="1">
    <location>
        <begin position="52"/>
        <end position="86"/>
    </location>
</feature>
<reference evidence="2 3" key="1">
    <citation type="journal article" date="2017" name="Nature">
        <title>The Apostasia genome and the evolution of orchids.</title>
        <authorList>
            <person name="Zhang G.Q."/>
            <person name="Liu K.W."/>
            <person name="Li Z."/>
            <person name="Lohaus R."/>
            <person name="Hsiao Y.Y."/>
            <person name="Niu S.C."/>
            <person name="Wang J.Y."/>
            <person name="Lin Y.C."/>
            <person name="Xu Q."/>
            <person name="Chen L.J."/>
            <person name="Yoshida K."/>
            <person name="Fujiwara S."/>
            <person name="Wang Z.W."/>
            <person name="Zhang Y.Q."/>
            <person name="Mitsuda N."/>
            <person name="Wang M."/>
            <person name="Liu G.H."/>
            <person name="Pecoraro L."/>
            <person name="Huang H.X."/>
            <person name="Xiao X.J."/>
            <person name="Lin M."/>
            <person name="Wu X.Y."/>
            <person name="Wu W.L."/>
            <person name="Chen Y.Y."/>
            <person name="Chang S.B."/>
            <person name="Sakamoto S."/>
            <person name="Ohme-Takagi M."/>
            <person name="Yagi M."/>
            <person name="Zeng S.J."/>
            <person name="Shen C.Y."/>
            <person name="Yeh C.M."/>
            <person name="Luo Y.B."/>
            <person name="Tsai W.C."/>
            <person name="Van de Peer Y."/>
            <person name="Liu Z.J."/>
        </authorList>
    </citation>
    <scope>NUCLEOTIDE SEQUENCE [LARGE SCALE GENOMIC DNA]</scope>
    <source>
        <strain evidence="3">cv. Shenzhen</strain>
        <tissue evidence="2">Stem</tissue>
    </source>
</reference>
<sequence>MAWCSHCGGNRRTLLDVYGGYVSCFGCGKVLEHFGSPTLNGQNGRHIREILDKGESEESESHSDGTSYFESEGGSDVESAYSESSTIEQIEEEFGEKMVMADVKGPGSVVGDNDDCSKVVEDSYSSFGDDYYGSEDVDYSWDVDYCWDDDYSGEDDDH</sequence>
<organism evidence="2 3">
    <name type="scientific">Apostasia shenzhenica</name>
    <dbReference type="NCBI Taxonomy" id="1088818"/>
    <lineage>
        <taxon>Eukaryota</taxon>
        <taxon>Viridiplantae</taxon>
        <taxon>Streptophyta</taxon>
        <taxon>Embryophyta</taxon>
        <taxon>Tracheophyta</taxon>
        <taxon>Spermatophyta</taxon>
        <taxon>Magnoliopsida</taxon>
        <taxon>Liliopsida</taxon>
        <taxon>Asparagales</taxon>
        <taxon>Orchidaceae</taxon>
        <taxon>Apostasioideae</taxon>
        <taxon>Apostasia</taxon>
    </lineage>
</organism>
<protein>
    <submittedName>
        <fullName evidence="2">Uncharacterized protein</fullName>
    </submittedName>
</protein>
<name>A0A2I0A591_9ASPA</name>
<feature type="compositionally biased region" description="Basic and acidic residues" evidence="1">
    <location>
        <begin position="52"/>
        <end position="63"/>
    </location>
</feature>
<dbReference type="Proteomes" id="UP000236161">
    <property type="component" value="Unassembled WGS sequence"/>
</dbReference>
<evidence type="ECO:0000313" key="3">
    <source>
        <dbReference type="Proteomes" id="UP000236161"/>
    </source>
</evidence>
<evidence type="ECO:0000313" key="2">
    <source>
        <dbReference type="EMBL" id="PKA50706.1"/>
    </source>
</evidence>
<evidence type="ECO:0000256" key="1">
    <source>
        <dbReference type="SAM" id="MobiDB-lite"/>
    </source>
</evidence>